<comment type="caution">
    <text evidence="2">The sequence shown here is derived from an EMBL/GenBank/DDBJ whole genome shotgun (WGS) entry which is preliminary data.</text>
</comment>
<evidence type="ECO:0000313" key="2">
    <source>
        <dbReference type="EMBL" id="OGM98304.1"/>
    </source>
</evidence>
<organism evidence="2 3">
    <name type="scientific">Candidatus Yanofskybacteria bacterium RIFCSPHIGHO2_01_FULL_41_26</name>
    <dbReference type="NCBI Taxonomy" id="1802661"/>
    <lineage>
        <taxon>Bacteria</taxon>
        <taxon>Candidatus Yanofskyibacteriota</taxon>
    </lineage>
</organism>
<dbReference type="Proteomes" id="UP000176893">
    <property type="component" value="Unassembled WGS sequence"/>
</dbReference>
<proteinExistence type="predicted"/>
<evidence type="ECO:0000313" key="3">
    <source>
        <dbReference type="Proteomes" id="UP000176893"/>
    </source>
</evidence>
<keyword evidence="1" id="KW-0472">Membrane</keyword>
<protein>
    <submittedName>
        <fullName evidence="2">Uncharacterized protein</fullName>
    </submittedName>
</protein>
<sequence>MSFLDEIRKQPRHHREIMFGLCVVTTISLVGMIWYNSFEKNLYVLLNPGEITDQRNLAENKNVPSLLGDIGKTGQDLKAAFFSIFNLTNDDKKDITIDNTKANDLGKVYTLPLSEKK</sequence>
<dbReference type="STRING" id="1802661.A2649_03395"/>
<keyword evidence="1" id="KW-0812">Transmembrane</keyword>
<accession>A0A1F8EBM3</accession>
<evidence type="ECO:0000256" key="1">
    <source>
        <dbReference type="SAM" id="Phobius"/>
    </source>
</evidence>
<name>A0A1F8EBM3_9BACT</name>
<dbReference type="AlphaFoldDB" id="A0A1F8EBM3"/>
<reference evidence="2 3" key="1">
    <citation type="journal article" date="2016" name="Nat. Commun.">
        <title>Thousands of microbial genomes shed light on interconnected biogeochemical processes in an aquifer system.</title>
        <authorList>
            <person name="Anantharaman K."/>
            <person name="Brown C.T."/>
            <person name="Hug L.A."/>
            <person name="Sharon I."/>
            <person name="Castelle C.J."/>
            <person name="Probst A.J."/>
            <person name="Thomas B.C."/>
            <person name="Singh A."/>
            <person name="Wilkins M.J."/>
            <person name="Karaoz U."/>
            <person name="Brodie E.L."/>
            <person name="Williams K.H."/>
            <person name="Hubbard S.S."/>
            <person name="Banfield J.F."/>
        </authorList>
    </citation>
    <scope>NUCLEOTIDE SEQUENCE [LARGE SCALE GENOMIC DNA]</scope>
</reference>
<feature type="transmembrane region" description="Helical" evidence="1">
    <location>
        <begin position="17"/>
        <end position="35"/>
    </location>
</feature>
<dbReference type="EMBL" id="MGJB01000017">
    <property type="protein sequence ID" value="OGM98304.1"/>
    <property type="molecule type" value="Genomic_DNA"/>
</dbReference>
<keyword evidence="1" id="KW-1133">Transmembrane helix</keyword>
<gene>
    <name evidence="2" type="ORF">A2649_03395</name>
</gene>